<proteinExistence type="predicted"/>
<dbReference type="EMBL" id="DTLS01000174">
    <property type="protein sequence ID" value="HGZ60743.1"/>
    <property type="molecule type" value="Genomic_DNA"/>
</dbReference>
<dbReference type="Pfam" id="PF00378">
    <property type="entry name" value="ECH_1"/>
    <property type="match status" value="1"/>
</dbReference>
<protein>
    <recommendedName>
        <fullName evidence="2">Enoyl-CoA hydratase</fullName>
    </recommendedName>
</protein>
<accession>A0A7J3SN19</accession>
<sequence length="71" mass="7879">MGKKRSLELLLTGKLIDAKEAERIGLVNKVVPPEELDRAALELAEELASKSPIALQMGQTSFLCYVRYGIY</sequence>
<dbReference type="Gene3D" id="3.90.226.10">
    <property type="entry name" value="2-enoyl-CoA Hydratase, Chain A, domain 1"/>
    <property type="match status" value="1"/>
</dbReference>
<dbReference type="SUPFAM" id="SSF52096">
    <property type="entry name" value="ClpP/crotonase"/>
    <property type="match status" value="1"/>
</dbReference>
<dbReference type="InterPro" id="IPR029045">
    <property type="entry name" value="ClpP/crotonase-like_dom_sf"/>
</dbReference>
<dbReference type="GO" id="GO:0006635">
    <property type="term" value="P:fatty acid beta-oxidation"/>
    <property type="evidence" value="ECO:0007669"/>
    <property type="project" value="TreeGrafter"/>
</dbReference>
<organism evidence="1">
    <name type="scientific">Fervidicoccus fontis</name>
    <dbReference type="NCBI Taxonomy" id="683846"/>
    <lineage>
        <taxon>Archaea</taxon>
        <taxon>Thermoproteota</taxon>
        <taxon>Thermoprotei</taxon>
        <taxon>Fervidicoccales</taxon>
        <taxon>Fervidicoccaceae</taxon>
        <taxon>Fervidicoccus</taxon>
    </lineage>
</organism>
<reference evidence="1" key="1">
    <citation type="journal article" date="2020" name="mSystems">
        <title>Genome- and Community-Level Interaction Insights into Carbon Utilization and Element Cycling Functions of Hydrothermarchaeota in Hydrothermal Sediment.</title>
        <authorList>
            <person name="Zhou Z."/>
            <person name="Liu Y."/>
            <person name="Xu W."/>
            <person name="Pan J."/>
            <person name="Luo Z.H."/>
            <person name="Li M."/>
        </authorList>
    </citation>
    <scope>NUCLEOTIDE SEQUENCE [LARGE SCALE GENOMIC DNA]</scope>
    <source>
        <strain evidence="1">SpSt-885</strain>
    </source>
</reference>
<dbReference type="InterPro" id="IPR001753">
    <property type="entry name" value="Enoyl-CoA_hydra/iso"/>
</dbReference>
<name>A0A7J3SN19_9CREN</name>
<evidence type="ECO:0000313" key="1">
    <source>
        <dbReference type="EMBL" id="HGZ60743.1"/>
    </source>
</evidence>
<gene>
    <name evidence="1" type="ORF">ENW83_06070</name>
</gene>
<dbReference type="AlphaFoldDB" id="A0A7J3SN19"/>
<evidence type="ECO:0008006" key="2">
    <source>
        <dbReference type="Google" id="ProtNLM"/>
    </source>
</evidence>
<dbReference type="GO" id="GO:0003824">
    <property type="term" value="F:catalytic activity"/>
    <property type="evidence" value="ECO:0007669"/>
    <property type="project" value="UniProtKB-ARBA"/>
</dbReference>
<comment type="caution">
    <text evidence="1">The sequence shown here is derived from an EMBL/GenBank/DDBJ whole genome shotgun (WGS) entry which is preliminary data.</text>
</comment>
<dbReference type="PANTHER" id="PTHR11941:SF54">
    <property type="entry name" value="ENOYL-COA HYDRATASE, MITOCHONDRIAL"/>
    <property type="match status" value="1"/>
</dbReference>
<dbReference type="PANTHER" id="PTHR11941">
    <property type="entry name" value="ENOYL-COA HYDRATASE-RELATED"/>
    <property type="match status" value="1"/>
</dbReference>